<evidence type="ECO:0008006" key="5">
    <source>
        <dbReference type="Google" id="ProtNLM"/>
    </source>
</evidence>
<feature type="chain" id="PRO_5042683210" description="Lipoprotein" evidence="1">
    <location>
        <begin position="25"/>
        <end position="142"/>
    </location>
</feature>
<dbReference type="AlphaFoldDB" id="A0A174IYY2"/>
<sequence>MKQKNLLCLFIGCAMTMVSCSQSANNSQDSALAGGDRPPFEYTDADRTFGVVLEISSDSLITCNNNFSGQDSDPLILDTSNPAFTDFLSNWFASMDSVQINRLKNGSELHISVGDGVTDATIEKVKRSVMKCGIKGMSISNF</sequence>
<proteinExistence type="predicted"/>
<dbReference type="EMBL" id="JAHPYS010000017">
    <property type="protein sequence ID" value="MBU9138978.1"/>
    <property type="molecule type" value="Genomic_DNA"/>
</dbReference>
<organism evidence="2 4">
    <name type="scientific">Phocaeicola vulgatus</name>
    <name type="common">Bacteroides vulgatus</name>
    <dbReference type="NCBI Taxonomy" id="821"/>
    <lineage>
        <taxon>Bacteria</taxon>
        <taxon>Pseudomonadati</taxon>
        <taxon>Bacteroidota</taxon>
        <taxon>Bacteroidia</taxon>
        <taxon>Bacteroidales</taxon>
        <taxon>Bacteroidaceae</taxon>
        <taxon>Phocaeicola</taxon>
    </lineage>
</organism>
<dbReference type="RefSeq" id="WP_155519088.1">
    <property type="nucleotide sequence ID" value="NZ_CAJTAS010000064.1"/>
</dbReference>
<dbReference type="EMBL" id="CYZI01000023">
    <property type="protein sequence ID" value="CUO92653.1"/>
    <property type="molecule type" value="Genomic_DNA"/>
</dbReference>
<reference evidence="2 4" key="1">
    <citation type="submission" date="2015-09" db="EMBL/GenBank/DDBJ databases">
        <authorList>
            <consortium name="Pathogen Informatics"/>
        </authorList>
    </citation>
    <scope>NUCLEOTIDE SEQUENCE [LARGE SCALE GENOMIC DNA]</scope>
    <source>
        <strain evidence="2 4">2789STDY5834842</strain>
    </source>
</reference>
<keyword evidence="1" id="KW-0732">Signal</keyword>
<accession>A0A174IYY2</accession>
<evidence type="ECO:0000256" key="1">
    <source>
        <dbReference type="SAM" id="SignalP"/>
    </source>
</evidence>
<dbReference type="PROSITE" id="PS51257">
    <property type="entry name" value="PROKAR_LIPOPROTEIN"/>
    <property type="match status" value="1"/>
</dbReference>
<reference evidence="3" key="2">
    <citation type="submission" date="2021-06" db="EMBL/GenBank/DDBJ databases">
        <title>Collection of gut derived symbiotic bacterial strains cultured from healthy donors.</title>
        <authorList>
            <person name="Lin H."/>
            <person name="Littmann E."/>
            <person name="Pamer E.G."/>
        </authorList>
    </citation>
    <scope>NUCLEOTIDE SEQUENCE</scope>
    <source>
        <strain evidence="3">MSK.6.33</strain>
    </source>
</reference>
<dbReference type="Proteomes" id="UP000736888">
    <property type="component" value="Unassembled WGS sequence"/>
</dbReference>
<evidence type="ECO:0000313" key="4">
    <source>
        <dbReference type="Proteomes" id="UP000095333"/>
    </source>
</evidence>
<gene>
    <name evidence="2" type="ORF">ERS852457_03089</name>
    <name evidence="3" type="ORF">KTG10_09505</name>
</gene>
<feature type="signal peptide" evidence="1">
    <location>
        <begin position="1"/>
        <end position="24"/>
    </location>
</feature>
<dbReference type="Proteomes" id="UP000095333">
    <property type="component" value="Unassembled WGS sequence"/>
</dbReference>
<evidence type="ECO:0000313" key="3">
    <source>
        <dbReference type="EMBL" id="MBU9138978.1"/>
    </source>
</evidence>
<protein>
    <recommendedName>
        <fullName evidence="5">Lipoprotein</fullName>
    </recommendedName>
</protein>
<evidence type="ECO:0000313" key="2">
    <source>
        <dbReference type="EMBL" id="CUO92653.1"/>
    </source>
</evidence>
<name>A0A174IYY2_PHOVU</name>